<organism evidence="2">
    <name type="scientific">bioreactor metagenome</name>
    <dbReference type="NCBI Taxonomy" id="1076179"/>
    <lineage>
        <taxon>unclassified sequences</taxon>
        <taxon>metagenomes</taxon>
        <taxon>ecological metagenomes</taxon>
    </lineage>
</organism>
<dbReference type="EMBL" id="VSSQ01073258">
    <property type="protein sequence ID" value="MPN24411.1"/>
    <property type="molecule type" value="Genomic_DNA"/>
</dbReference>
<gene>
    <name evidence="2" type="ORF">SDC9_171809</name>
</gene>
<dbReference type="AlphaFoldDB" id="A0A645GBY4"/>
<feature type="region of interest" description="Disordered" evidence="1">
    <location>
        <begin position="37"/>
        <end position="56"/>
    </location>
</feature>
<accession>A0A645GBY4</accession>
<evidence type="ECO:0000313" key="2">
    <source>
        <dbReference type="EMBL" id="MPN24411.1"/>
    </source>
</evidence>
<evidence type="ECO:0000256" key="1">
    <source>
        <dbReference type="SAM" id="MobiDB-lite"/>
    </source>
</evidence>
<feature type="compositionally biased region" description="Basic and acidic residues" evidence="1">
    <location>
        <begin position="1"/>
        <end position="10"/>
    </location>
</feature>
<reference evidence="2" key="1">
    <citation type="submission" date="2019-08" db="EMBL/GenBank/DDBJ databases">
        <authorList>
            <person name="Kucharzyk K."/>
            <person name="Murdoch R.W."/>
            <person name="Higgins S."/>
            <person name="Loffler F."/>
        </authorList>
    </citation>
    <scope>NUCLEOTIDE SEQUENCE</scope>
</reference>
<comment type="caution">
    <text evidence="2">The sequence shown here is derived from an EMBL/GenBank/DDBJ whole genome shotgun (WGS) entry which is preliminary data.</text>
</comment>
<feature type="region of interest" description="Disordered" evidence="1">
    <location>
        <begin position="1"/>
        <end position="21"/>
    </location>
</feature>
<name>A0A645GBY4_9ZZZZ</name>
<protein>
    <submittedName>
        <fullName evidence="2">Uncharacterized protein</fullName>
    </submittedName>
</protein>
<proteinExistence type="predicted"/>
<sequence length="101" mass="11399">MQRFGQDRLPHPANGQNALRRFAGGDGLHHVLRHLHRPDGWRKTFQGPSRRGHHGVHRLARPAEGFLHKLRTVTEEEACLPAKAAVCRQLFQLQAKGVFSA</sequence>